<dbReference type="EMBL" id="JAQQBR010001833">
    <property type="protein sequence ID" value="KAK0163146.1"/>
    <property type="molecule type" value="Genomic_DNA"/>
</dbReference>
<protein>
    <submittedName>
        <fullName evidence="2">Uncharacterized protein</fullName>
    </submittedName>
</protein>
<keyword evidence="1" id="KW-0812">Transmembrane</keyword>
<name>A0AA39F559_MICHY</name>
<organism evidence="2 3">
    <name type="scientific">Microctonus hyperodae</name>
    <name type="common">Parasitoid wasp</name>
    <dbReference type="NCBI Taxonomy" id="165561"/>
    <lineage>
        <taxon>Eukaryota</taxon>
        <taxon>Metazoa</taxon>
        <taxon>Ecdysozoa</taxon>
        <taxon>Arthropoda</taxon>
        <taxon>Hexapoda</taxon>
        <taxon>Insecta</taxon>
        <taxon>Pterygota</taxon>
        <taxon>Neoptera</taxon>
        <taxon>Endopterygota</taxon>
        <taxon>Hymenoptera</taxon>
        <taxon>Apocrita</taxon>
        <taxon>Ichneumonoidea</taxon>
        <taxon>Braconidae</taxon>
        <taxon>Euphorinae</taxon>
        <taxon>Microctonus</taxon>
    </lineage>
</organism>
<keyword evidence="1" id="KW-0472">Membrane</keyword>
<reference evidence="2" key="2">
    <citation type="submission" date="2023-03" db="EMBL/GenBank/DDBJ databases">
        <authorList>
            <person name="Inwood S.N."/>
            <person name="Skelly J.G."/>
            <person name="Guhlin J."/>
            <person name="Harrop T.W.R."/>
            <person name="Goldson S.G."/>
            <person name="Dearden P.K."/>
        </authorList>
    </citation>
    <scope>NUCLEOTIDE SEQUENCE</scope>
    <source>
        <strain evidence="2">Lincoln</strain>
        <tissue evidence="2">Whole body</tissue>
    </source>
</reference>
<accession>A0AA39F559</accession>
<dbReference type="Proteomes" id="UP001168972">
    <property type="component" value="Unassembled WGS sequence"/>
</dbReference>
<feature type="transmembrane region" description="Helical" evidence="1">
    <location>
        <begin position="99"/>
        <end position="124"/>
    </location>
</feature>
<keyword evidence="1" id="KW-1133">Transmembrane helix</keyword>
<keyword evidence="3" id="KW-1185">Reference proteome</keyword>
<sequence>MTTQNTDPVSFIFSLIGQSNFFLDEVRSLSELPMSKLIKIKTNLAENNDNSEVDEEVEGRRVSVTLPKALPLRQIDNKSIKRHDDYWDEKGHDTKISKIFQLAITTLSFLAFGGYLLTLIISAIRRNSMSNGSNVIVLSSLQKYTRPKRYTFINDPMENEFDVDKMYQGMIMLSEKYTSYHKYR</sequence>
<reference evidence="2" key="1">
    <citation type="journal article" date="2023" name="bioRxiv">
        <title>Scaffold-level genome assemblies of two parasitoid biocontrol wasps reveal the parthenogenesis mechanism and an associated novel virus.</title>
        <authorList>
            <person name="Inwood S."/>
            <person name="Skelly J."/>
            <person name="Guhlin J."/>
            <person name="Harrop T."/>
            <person name="Goldson S."/>
            <person name="Dearden P."/>
        </authorList>
    </citation>
    <scope>NUCLEOTIDE SEQUENCE</scope>
    <source>
        <strain evidence="2">Lincoln</strain>
        <tissue evidence="2">Whole body</tissue>
    </source>
</reference>
<dbReference type="AlphaFoldDB" id="A0AA39F559"/>
<evidence type="ECO:0000256" key="1">
    <source>
        <dbReference type="SAM" id="Phobius"/>
    </source>
</evidence>
<evidence type="ECO:0000313" key="2">
    <source>
        <dbReference type="EMBL" id="KAK0163146.1"/>
    </source>
</evidence>
<evidence type="ECO:0000313" key="3">
    <source>
        <dbReference type="Proteomes" id="UP001168972"/>
    </source>
</evidence>
<gene>
    <name evidence="2" type="ORF">PV327_006854</name>
</gene>
<proteinExistence type="predicted"/>
<comment type="caution">
    <text evidence="2">The sequence shown here is derived from an EMBL/GenBank/DDBJ whole genome shotgun (WGS) entry which is preliminary data.</text>
</comment>